<keyword evidence="3" id="KW-1185">Reference proteome</keyword>
<keyword evidence="1" id="KW-1133">Transmembrane helix</keyword>
<feature type="transmembrane region" description="Helical" evidence="1">
    <location>
        <begin position="7"/>
        <end position="29"/>
    </location>
</feature>
<dbReference type="RefSeq" id="WP_257498986.1">
    <property type="nucleotide sequence ID" value="NZ_CP102382.1"/>
</dbReference>
<name>A0ABY5NRB1_9FLAO</name>
<organism evidence="2 3">
    <name type="scientific">Paenimyroides aestuarii</name>
    <dbReference type="NCBI Taxonomy" id="2968490"/>
    <lineage>
        <taxon>Bacteria</taxon>
        <taxon>Pseudomonadati</taxon>
        <taxon>Bacteroidota</taxon>
        <taxon>Flavobacteriia</taxon>
        <taxon>Flavobacteriales</taxon>
        <taxon>Flavobacteriaceae</taxon>
        <taxon>Paenimyroides</taxon>
    </lineage>
</organism>
<gene>
    <name evidence="2" type="ORF">NPX36_12155</name>
</gene>
<keyword evidence="1" id="KW-0472">Membrane</keyword>
<dbReference type="Proteomes" id="UP001317001">
    <property type="component" value="Chromosome"/>
</dbReference>
<keyword evidence="1" id="KW-0812">Transmembrane</keyword>
<evidence type="ECO:0000313" key="2">
    <source>
        <dbReference type="EMBL" id="UUV21063.1"/>
    </source>
</evidence>
<feature type="transmembrane region" description="Helical" evidence="1">
    <location>
        <begin position="64"/>
        <end position="87"/>
    </location>
</feature>
<feature type="transmembrane region" description="Helical" evidence="1">
    <location>
        <begin position="35"/>
        <end position="57"/>
    </location>
</feature>
<evidence type="ECO:0000313" key="3">
    <source>
        <dbReference type="Proteomes" id="UP001317001"/>
    </source>
</evidence>
<evidence type="ECO:0000256" key="1">
    <source>
        <dbReference type="SAM" id="Phobius"/>
    </source>
</evidence>
<reference evidence="2 3" key="1">
    <citation type="submission" date="2022-08" db="EMBL/GenBank/DDBJ databases">
        <title>Myroides zhujiangensis sp. nov., a novel bacterium isolated from sediment in the Pearl River Estuary.</title>
        <authorList>
            <person name="Cui L."/>
        </authorList>
    </citation>
    <scope>NUCLEOTIDE SEQUENCE [LARGE SCALE GENOMIC DNA]</scope>
    <source>
        <strain evidence="2 3">SCSIO 72103</strain>
    </source>
</reference>
<accession>A0ABY5NRB1</accession>
<proteinExistence type="predicted"/>
<protein>
    <submittedName>
        <fullName evidence="2">Uncharacterized protein</fullName>
    </submittedName>
</protein>
<dbReference type="EMBL" id="CP102382">
    <property type="protein sequence ID" value="UUV21063.1"/>
    <property type="molecule type" value="Genomic_DNA"/>
</dbReference>
<sequence length="228" mass="26694">MKQIKKYFTIWGVPIIAYLIPLFLFYLAISIKSDILVELSIALFFLNLIGTFIAAIAQITVKKWYYILSQVLISIVLYFLFSTYIAIYNPDFYGAYKTIPKDIQIYEPISKELSNLTLIENDLILQQSHQPGIYNYYTTFNPKEAGTLYIKAFEITSNDRLSEERINMSSSINIEKIESKIYSGEFTIYEGSWGDKYGARIELWFKVKDNNVQYKITEKNYIVEGWMR</sequence>